<evidence type="ECO:0000313" key="6">
    <source>
        <dbReference type="Proteomes" id="UP000726737"/>
    </source>
</evidence>
<proteinExistence type="predicted"/>
<accession>A0A9P6U5J7</accession>
<name>A0A9P6U5J7_9FUNG</name>
<feature type="region of interest" description="Disordered" evidence="2">
    <location>
        <begin position="128"/>
        <end position="172"/>
    </location>
</feature>
<protein>
    <recommendedName>
        <fullName evidence="4">Yeast cell wall synthesis Kre9/Knh1-like N-terminal domain-containing protein</fullName>
    </recommendedName>
</protein>
<dbReference type="InterPro" id="IPR018466">
    <property type="entry name" value="Kre9/Knh1-like_N"/>
</dbReference>
<evidence type="ECO:0000256" key="1">
    <source>
        <dbReference type="ARBA" id="ARBA00022729"/>
    </source>
</evidence>
<keyword evidence="6" id="KW-1185">Reference proteome</keyword>
<feature type="signal peptide" evidence="3">
    <location>
        <begin position="1"/>
        <end position="18"/>
    </location>
</feature>
<feature type="compositionally biased region" description="Low complexity" evidence="2">
    <location>
        <begin position="156"/>
        <end position="172"/>
    </location>
</feature>
<evidence type="ECO:0000256" key="3">
    <source>
        <dbReference type="SAM" id="SignalP"/>
    </source>
</evidence>
<dbReference type="OrthoDB" id="2432613at2759"/>
<dbReference type="Pfam" id="PF10342">
    <property type="entry name" value="Kre9_KNH"/>
    <property type="match status" value="1"/>
</dbReference>
<dbReference type="EMBL" id="JAAAJA010000148">
    <property type="protein sequence ID" value="KAG0260652.1"/>
    <property type="molecule type" value="Genomic_DNA"/>
</dbReference>
<organism evidence="5 6">
    <name type="scientific">Mortierella polycephala</name>
    <dbReference type="NCBI Taxonomy" id="41804"/>
    <lineage>
        <taxon>Eukaryota</taxon>
        <taxon>Fungi</taxon>
        <taxon>Fungi incertae sedis</taxon>
        <taxon>Mucoromycota</taxon>
        <taxon>Mortierellomycotina</taxon>
        <taxon>Mortierellomycetes</taxon>
        <taxon>Mortierellales</taxon>
        <taxon>Mortierellaceae</taxon>
        <taxon>Mortierella</taxon>
    </lineage>
</organism>
<evidence type="ECO:0000256" key="2">
    <source>
        <dbReference type="SAM" id="MobiDB-lite"/>
    </source>
</evidence>
<feature type="domain" description="Yeast cell wall synthesis Kre9/Knh1-like N-terminal" evidence="4">
    <location>
        <begin position="30"/>
        <end position="126"/>
    </location>
</feature>
<keyword evidence="1 3" id="KW-0732">Signal</keyword>
<evidence type="ECO:0000313" key="5">
    <source>
        <dbReference type="EMBL" id="KAG0260652.1"/>
    </source>
</evidence>
<dbReference type="Proteomes" id="UP000726737">
    <property type="component" value="Unassembled WGS sequence"/>
</dbReference>
<comment type="caution">
    <text evidence="5">The sequence shown here is derived from an EMBL/GenBank/DDBJ whole genome shotgun (WGS) entry which is preliminary data.</text>
</comment>
<feature type="chain" id="PRO_5040227875" description="Yeast cell wall synthesis Kre9/Knh1-like N-terminal domain-containing protein" evidence="3">
    <location>
        <begin position="19"/>
        <end position="222"/>
    </location>
</feature>
<evidence type="ECO:0000259" key="4">
    <source>
        <dbReference type="Pfam" id="PF10342"/>
    </source>
</evidence>
<reference evidence="5" key="1">
    <citation type="journal article" date="2020" name="Fungal Divers.">
        <title>Resolving the Mortierellaceae phylogeny through synthesis of multi-gene phylogenetics and phylogenomics.</title>
        <authorList>
            <person name="Vandepol N."/>
            <person name="Liber J."/>
            <person name="Desiro A."/>
            <person name="Na H."/>
            <person name="Kennedy M."/>
            <person name="Barry K."/>
            <person name="Grigoriev I.V."/>
            <person name="Miller A.N."/>
            <person name="O'Donnell K."/>
            <person name="Stajich J.E."/>
            <person name="Bonito G."/>
        </authorList>
    </citation>
    <scope>NUCLEOTIDE SEQUENCE</scope>
    <source>
        <strain evidence="5">KOD948</strain>
    </source>
</reference>
<gene>
    <name evidence="5" type="ORF">BG011_001715</name>
</gene>
<sequence>MKAITLLASTIALTAVAAQSNEGRLYYTEPTGATVWTSGEKHTVSWSNVCGDKNKSKLDVVLYKGVGEKGGSEQVRVPGLDSIGYVDCKKKNEATITLPAGLTSGENYSIHVNTVPLQSYSAQFTIKGVDPAPSSPAPSSTPGTPGNPGTPGTPGNGTEPTGAPGNTTGTATATVTGTATATVSTSTLAPTAPADTENAAGSLKAFGSTAALLVATVGAYFF</sequence>
<dbReference type="AlphaFoldDB" id="A0A9P6U5J7"/>